<proteinExistence type="inferred from homology"/>
<comment type="caution">
    <text evidence="7">The sequence shown here is derived from an EMBL/GenBank/DDBJ whole genome shotgun (WGS) entry which is preliminary data.</text>
</comment>
<feature type="transmembrane region" description="Helical" evidence="6">
    <location>
        <begin position="117"/>
        <end position="138"/>
    </location>
</feature>
<reference evidence="7 8" key="1">
    <citation type="submission" date="2014-10" db="EMBL/GenBank/DDBJ databases">
        <title>Draft genome of the hookworm Ancylostoma caninum.</title>
        <authorList>
            <person name="Mitreva M."/>
        </authorList>
    </citation>
    <scope>NUCLEOTIDE SEQUENCE [LARGE SCALE GENOMIC DNA]</scope>
    <source>
        <strain evidence="7 8">Baltimore</strain>
    </source>
</reference>
<keyword evidence="8" id="KW-1185">Reference proteome</keyword>
<protein>
    <recommendedName>
        <fullName evidence="9">Serpentine receptor class gamma</fullName>
    </recommendedName>
</protein>
<dbReference type="PANTHER" id="PTHR31216">
    <property type="entry name" value="SERPENTINE RECEPTOR CLASS BETA-1-RELATED-RELATED"/>
    <property type="match status" value="1"/>
</dbReference>
<name>A0A368GEE6_ANCCA</name>
<dbReference type="GO" id="GO:0016020">
    <property type="term" value="C:membrane"/>
    <property type="evidence" value="ECO:0007669"/>
    <property type="project" value="UniProtKB-SubCell"/>
</dbReference>
<evidence type="ECO:0000256" key="1">
    <source>
        <dbReference type="ARBA" id="ARBA00004141"/>
    </source>
</evidence>
<keyword evidence="4 6" id="KW-1133">Transmembrane helix</keyword>
<gene>
    <name evidence="7" type="ORF">ANCCAN_12628</name>
</gene>
<evidence type="ECO:0000256" key="2">
    <source>
        <dbReference type="ARBA" id="ARBA00006860"/>
    </source>
</evidence>
<sequence length="186" mass="21095">MENIQYALLIERVVASVFVEWYETATSFLGWLLSLCCIALTLTKVTYFFWHESFSVPTVNGLSKPATLVELMNSFFIFSIATNGISLVVCAALYTVNKRENTRRTFKLPCRFRSEENVSSVFLVGGILATHSCVFLFYRCSYLLTNVIATTPHELEVYRSASHMQANGADGWNNYASVLESQWNRP</sequence>
<evidence type="ECO:0000256" key="3">
    <source>
        <dbReference type="ARBA" id="ARBA00022692"/>
    </source>
</evidence>
<comment type="subcellular location">
    <subcellularLocation>
        <location evidence="1">Membrane</location>
        <topology evidence="1">Multi-pass membrane protein</topology>
    </subcellularLocation>
</comment>
<dbReference type="OrthoDB" id="10544869at2759"/>
<dbReference type="Proteomes" id="UP000252519">
    <property type="component" value="Unassembled WGS sequence"/>
</dbReference>
<organism evidence="7 8">
    <name type="scientific">Ancylostoma caninum</name>
    <name type="common">Dog hookworm</name>
    <dbReference type="NCBI Taxonomy" id="29170"/>
    <lineage>
        <taxon>Eukaryota</taxon>
        <taxon>Metazoa</taxon>
        <taxon>Ecdysozoa</taxon>
        <taxon>Nematoda</taxon>
        <taxon>Chromadorea</taxon>
        <taxon>Rhabditida</taxon>
        <taxon>Rhabditina</taxon>
        <taxon>Rhabditomorpha</taxon>
        <taxon>Strongyloidea</taxon>
        <taxon>Ancylostomatidae</taxon>
        <taxon>Ancylostomatinae</taxon>
        <taxon>Ancylostoma</taxon>
    </lineage>
</organism>
<dbReference type="AlphaFoldDB" id="A0A368GEE6"/>
<keyword evidence="5 6" id="KW-0472">Membrane</keyword>
<feature type="transmembrane region" description="Helical" evidence="6">
    <location>
        <begin position="28"/>
        <end position="50"/>
    </location>
</feature>
<comment type="similarity">
    <text evidence="2">Belongs to the nematode receptor-like protein srb family.</text>
</comment>
<feature type="transmembrane region" description="Helical" evidence="6">
    <location>
        <begin position="75"/>
        <end position="96"/>
    </location>
</feature>
<evidence type="ECO:0000256" key="5">
    <source>
        <dbReference type="ARBA" id="ARBA00023136"/>
    </source>
</evidence>
<dbReference type="GO" id="GO:0004930">
    <property type="term" value="F:G protein-coupled receptor activity"/>
    <property type="evidence" value="ECO:0007669"/>
    <property type="project" value="InterPro"/>
</dbReference>
<evidence type="ECO:0000256" key="6">
    <source>
        <dbReference type="SAM" id="Phobius"/>
    </source>
</evidence>
<dbReference type="Pfam" id="PF02117">
    <property type="entry name" value="7TM_GPCR_Sra"/>
    <property type="match status" value="1"/>
</dbReference>
<accession>A0A368GEE6</accession>
<dbReference type="GO" id="GO:0007606">
    <property type="term" value="P:sensory perception of chemical stimulus"/>
    <property type="evidence" value="ECO:0007669"/>
    <property type="project" value="InterPro"/>
</dbReference>
<evidence type="ECO:0000256" key="4">
    <source>
        <dbReference type="ARBA" id="ARBA00022989"/>
    </source>
</evidence>
<dbReference type="InterPro" id="IPR002184">
    <property type="entry name" value="7TM_GPCR_serpentine_rcpt_Srb"/>
</dbReference>
<keyword evidence="3 6" id="KW-0812">Transmembrane</keyword>
<evidence type="ECO:0008006" key="9">
    <source>
        <dbReference type="Google" id="ProtNLM"/>
    </source>
</evidence>
<evidence type="ECO:0000313" key="7">
    <source>
        <dbReference type="EMBL" id="RCN41410.1"/>
    </source>
</evidence>
<evidence type="ECO:0000313" key="8">
    <source>
        <dbReference type="Proteomes" id="UP000252519"/>
    </source>
</evidence>
<dbReference type="InterPro" id="IPR000344">
    <property type="entry name" value="7TM_GPCR_serpentine_rcpt_Sra"/>
</dbReference>
<dbReference type="PANTHER" id="PTHR31216:SF11">
    <property type="entry name" value="SERPENTINE RECEPTOR CLASS BETA-16-RELATED"/>
    <property type="match status" value="1"/>
</dbReference>
<dbReference type="EMBL" id="JOJR01000237">
    <property type="protein sequence ID" value="RCN41410.1"/>
    <property type="molecule type" value="Genomic_DNA"/>
</dbReference>